<comment type="similarity">
    <text evidence="11 12">Belongs to the TonB-dependent receptor family.</text>
</comment>
<dbReference type="OrthoDB" id="7463630at2"/>
<evidence type="ECO:0000259" key="14">
    <source>
        <dbReference type="Pfam" id="PF00593"/>
    </source>
</evidence>
<proteinExistence type="inferred from homology"/>
<gene>
    <name evidence="16" type="ORF">SAMN04488071_0859</name>
</gene>
<keyword evidence="9 11" id="KW-0472">Membrane</keyword>
<comment type="subcellular location">
    <subcellularLocation>
        <location evidence="1 11">Cell outer membrane</location>
        <topology evidence="1 11">Multi-pass membrane protein</topology>
    </subcellularLocation>
</comment>
<evidence type="ECO:0000256" key="2">
    <source>
        <dbReference type="ARBA" id="ARBA00022448"/>
    </source>
</evidence>
<dbReference type="EMBL" id="FNAK01000002">
    <property type="protein sequence ID" value="SDD57198.1"/>
    <property type="molecule type" value="Genomic_DNA"/>
</dbReference>
<protein>
    <submittedName>
        <fullName evidence="16">Iron complex outermembrane recepter protein</fullName>
    </submittedName>
</protein>
<dbReference type="PANTHER" id="PTHR32552:SF81">
    <property type="entry name" value="TONB-DEPENDENT OUTER MEMBRANE RECEPTOR"/>
    <property type="match status" value="1"/>
</dbReference>
<organism evidence="16 17">
    <name type="scientific">Kordiimonas lacus</name>
    <dbReference type="NCBI Taxonomy" id="637679"/>
    <lineage>
        <taxon>Bacteria</taxon>
        <taxon>Pseudomonadati</taxon>
        <taxon>Pseudomonadota</taxon>
        <taxon>Alphaproteobacteria</taxon>
        <taxon>Kordiimonadales</taxon>
        <taxon>Kordiimonadaceae</taxon>
        <taxon>Kordiimonas</taxon>
    </lineage>
</organism>
<dbReference type="SUPFAM" id="SSF56935">
    <property type="entry name" value="Porins"/>
    <property type="match status" value="1"/>
</dbReference>
<keyword evidence="17" id="KW-1185">Reference proteome</keyword>
<evidence type="ECO:0000256" key="12">
    <source>
        <dbReference type="RuleBase" id="RU003357"/>
    </source>
</evidence>
<dbReference type="AlphaFoldDB" id="A0A1G6VUG8"/>
<evidence type="ECO:0000256" key="7">
    <source>
        <dbReference type="ARBA" id="ARBA00023065"/>
    </source>
</evidence>
<dbReference type="Gene3D" id="2.40.170.20">
    <property type="entry name" value="TonB-dependent receptor, beta-barrel domain"/>
    <property type="match status" value="1"/>
</dbReference>
<evidence type="ECO:0000256" key="8">
    <source>
        <dbReference type="ARBA" id="ARBA00023077"/>
    </source>
</evidence>
<dbReference type="InterPro" id="IPR000531">
    <property type="entry name" value="Beta-barrel_TonB"/>
</dbReference>
<evidence type="ECO:0000259" key="15">
    <source>
        <dbReference type="Pfam" id="PF07715"/>
    </source>
</evidence>
<keyword evidence="4" id="KW-0410">Iron transport</keyword>
<dbReference type="InterPro" id="IPR012910">
    <property type="entry name" value="Plug_dom"/>
</dbReference>
<dbReference type="InterPro" id="IPR036942">
    <property type="entry name" value="Beta-barrel_TonB_sf"/>
</dbReference>
<evidence type="ECO:0000256" key="5">
    <source>
        <dbReference type="ARBA" id="ARBA00022692"/>
    </source>
</evidence>
<dbReference type="GO" id="GO:0006826">
    <property type="term" value="P:iron ion transport"/>
    <property type="evidence" value="ECO:0007669"/>
    <property type="project" value="UniProtKB-KW"/>
</dbReference>
<evidence type="ECO:0000256" key="4">
    <source>
        <dbReference type="ARBA" id="ARBA00022496"/>
    </source>
</evidence>
<dbReference type="STRING" id="637679.GCA_001550055_02574"/>
<dbReference type="PROSITE" id="PS52016">
    <property type="entry name" value="TONB_DEPENDENT_REC_3"/>
    <property type="match status" value="1"/>
</dbReference>
<dbReference type="GO" id="GO:0009279">
    <property type="term" value="C:cell outer membrane"/>
    <property type="evidence" value="ECO:0007669"/>
    <property type="project" value="UniProtKB-SubCell"/>
</dbReference>
<evidence type="ECO:0000256" key="1">
    <source>
        <dbReference type="ARBA" id="ARBA00004571"/>
    </source>
</evidence>
<evidence type="ECO:0000313" key="16">
    <source>
        <dbReference type="EMBL" id="SDD57198.1"/>
    </source>
</evidence>
<keyword evidence="2 11" id="KW-0813">Transport</keyword>
<evidence type="ECO:0000256" key="3">
    <source>
        <dbReference type="ARBA" id="ARBA00022452"/>
    </source>
</evidence>
<dbReference type="Pfam" id="PF00593">
    <property type="entry name" value="TonB_dep_Rec_b-barrel"/>
    <property type="match status" value="1"/>
</dbReference>
<accession>A0A1G6VUG8</accession>
<keyword evidence="8 12" id="KW-0798">TonB box</keyword>
<keyword evidence="6" id="KW-0408">Iron</keyword>
<dbReference type="PANTHER" id="PTHR32552">
    <property type="entry name" value="FERRICHROME IRON RECEPTOR-RELATED"/>
    <property type="match status" value="1"/>
</dbReference>
<feature type="region of interest" description="Disordered" evidence="13">
    <location>
        <begin position="1"/>
        <end position="22"/>
    </location>
</feature>
<evidence type="ECO:0000256" key="9">
    <source>
        <dbReference type="ARBA" id="ARBA00023136"/>
    </source>
</evidence>
<keyword evidence="5 11" id="KW-0812">Transmembrane</keyword>
<name>A0A1G6VUG8_9PROT</name>
<feature type="domain" description="TonB-dependent receptor-like beta-barrel" evidence="14">
    <location>
        <begin position="266"/>
        <end position="759"/>
    </location>
</feature>
<dbReference type="Pfam" id="PF07715">
    <property type="entry name" value="Plug"/>
    <property type="match status" value="1"/>
</dbReference>
<evidence type="ECO:0000256" key="13">
    <source>
        <dbReference type="SAM" id="MobiDB-lite"/>
    </source>
</evidence>
<keyword evidence="7" id="KW-0406">Ion transport</keyword>
<keyword evidence="3 11" id="KW-1134">Transmembrane beta strand</keyword>
<reference evidence="16 17" key="1">
    <citation type="submission" date="2016-10" db="EMBL/GenBank/DDBJ databases">
        <authorList>
            <person name="de Groot N.N."/>
        </authorList>
    </citation>
    <scope>NUCLEOTIDE SEQUENCE [LARGE SCALE GENOMIC DNA]</scope>
    <source>
        <strain evidence="16 17">CGMCC 1.9109</strain>
    </source>
</reference>
<keyword evidence="10 11" id="KW-0998">Cell outer membrane</keyword>
<evidence type="ECO:0000256" key="10">
    <source>
        <dbReference type="ARBA" id="ARBA00023237"/>
    </source>
</evidence>
<evidence type="ECO:0000256" key="6">
    <source>
        <dbReference type="ARBA" id="ARBA00023004"/>
    </source>
</evidence>
<dbReference type="InterPro" id="IPR039426">
    <property type="entry name" value="TonB-dep_rcpt-like"/>
</dbReference>
<sequence>MLLKTPRQMSGHSLGEEQKMKTVHRTRNRALATGASLGAILFASGTAFAQDTDSGGLSLEEIVVTAQKRAQSTQDVPVSITAFDAAFTKRVNLDDVKDLVKFAPGFSGDSKDSFIDYINIRGISTNDFGVGGDPSVGFFKNGLYQGRNGVVVTSMFDMARAEVLRGPQGFLFGRNAISGAVSLHTQKPNFDENDGYVEVGLGERGIFEAEGAINLPMSDNFALRLAAYHSEENGYVDNTFAPNDDKLVSHDKSAFRATAAVRGESWDATFMAEYEDRDQSGSIYRLIRDDVPENDGFSIVQHLKNVLGEENVLPGGNKRDVGADQKLGNYDRGEILSLSAEFNVDLDFATLTSLTGYKDHDYEYAEDFDGMPIGFNDYGQVQSGDYFEQELRLVSNGDGPLSWYAGVSYYKENIDAHFDQRGDEEVMCQVYYYYSCAEVFAYYEYGEFTPNAVGLLESNDVYGKFEGWGAYVDLTYAVNDKFEVGMGLRYSKDTKEFGNWILPVESDLGPFWAFGVTTDGFVTGKSSWDDFTPRFVARYRPNDDWMIYASATRGFKSGGFGSFAVEADDDDITDDLVAENATLNQFEPETVWSYELGVKGDMLDRRIRMDMAVYHYIYKDLQLNYFDKGTRVTNVGKVKATGIEGTVQAILSENFDLFVSSSYNDNEISDVDPVVAEGVDGNTLPGTPKFTFSGLLAYHRAIGDSGEVNASIDWRTQTKTYGGLDNIDIYAQEGWSDFSARVGYESYNGWSVVAYVENIFNRMYYDGTAEGGDFFPGHGFGISRPRTIGAKFTYRFGG</sequence>
<dbReference type="Proteomes" id="UP000183685">
    <property type="component" value="Unassembled WGS sequence"/>
</dbReference>
<evidence type="ECO:0000256" key="11">
    <source>
        <dbReference type="PROSITE-ProRule" id="PRU01360"/>
    </source>
</evidence>
<evidence type="ECO:0000313" key="17">
    <source>
        <dbReference type="Proteomes" id="UP000183685"/>
    </source>
</evidence>
<feature type="domain" description="TonB-dependent receptor plug" evidence="15">
    <location>
        <begin position="73"/>
        <end position="180"/>
    </location>
</feature>